<dbReference type="SUPFAM" id="SSF52266">
    <property type="entry name" value="SGNH hydrolase"/>
    <property type="match status" value="1"/>
</dbReference>
<keyword evidence="1" id="KW-0378">Hydrolase</keyword>
<dbReference type="Gene3D" id="3.40.50.1110">
    <property type="entry name" value="SGNH hydrolase"/>
    <property type="match status" value="2"/>
</dbReference>
<dbReference type="Proteomes" id="UP000286031">
    <property type="component" value="Unassembled WGS sequence"/>
</dbReference>
<dbReference type="InterPro" id="IPR039329">
    <property type="entry name" value="SIAE"/>
</dbReference>
<comment type="caution">
    <text evidence="4">The sequence shown here is derived from an EMBL/GenBank/DDBJ whole genome shotgun (WGS) entry which is preliminary data.</text>
</comment>
<dbReference type="InterPro" id="IPR036514">
    <property type="entry name" value="SGNH_hydro_sf"/>
</dbReference>
<evidence type="ECO:0000313" key="5">
    <source>
        <dbReference type="Proteomes" id="UP000286031"/>
    </source>
</evidence>
<dbReference type="Gene3D" id="2.60.120.260">
    <property type="entry name" value="Galactose-binding domain-like"/>
    <property type="match status" value="1"/>
</dbReference>
<evidence type="ECO:0000259" key="3">
    <source>
        <dbReference type="Pfam" id="PF03629"/>
    </source>
</evidence>
<keyword evidence="2" id="KW-0732">Signal</keyword>
<gene>
    <name evidence="4" type="ORF">DWV35_01625</name>
</gene>
<dbReference type="RefSeq" id="WP_118023705.1">
    <property type="nucleotide sequence ID" value="NZ_JAQCPI010000001.1"/>
</dbReference>
<sequence>MYKWIILMSGLFASLTACAKVKLSPLFSDNMVLQQEAEVPVWGKASPEMRVIVIPSWSGEKYENIADRTGNWKVNIKTPKAGGPYHLEITDGEEVRLENVMIGEVWLCSGQSNMQMPVEGWGKVKNYQQEVAQANYPDIRLMTVSNTISLSPSQEFTAVGGGWQVCSSVTIREFSATAYFFGREIARTQQVPVGLICAHWGGTNIESWISAQALGEVPDFVEQLKLIRRLGNKDCDLQAEEEQRQAKILSLDKGMRNGKPFWNTLSYNDEGWISHSFPGNIEKTFPDFDGIVWGRKTVDIPEQWEGKTLSLHMGYVDDEDITYFNGIEIGSTKGYTRSRTYEIPGNLVKAGKAVITVRIVDTGGGCGIGGEMKLSKDVGDWILISGEWKCKVAAQSHIDPVFEMNPNVQTVLYNGMIHPLAPYKFRGVIWYQGENNVGRATQYRILLPLLIQSWREEWGNDFPFYLVQLANYLERADEPGDSQWAELREAQRQTALYYDNVGMAVTIDIGDMNDIHPKNKQEVGRRLALLARADTYGERIVCSGPVYQTYRVKGDRVILSFECADGGLKTSDGKKLTGFAIAGIDGKYHWAEAEICGNEIIVSSEMVKHPLTVRYGWGDNPTCNLINGAGLPASSFQTLR</sequence>
<proteinExistence type="predicted"/>
<feature type="chain" id="PRO_5019268895" evidence="2">
    <location>
        <begin position="20"/>
        <end position="640"/>
    </location>
</feature>
<feature type="domain" description="Sialate O-acetylesterase" evidence="3">
    <location>
        <begin position="104"/>
        <end position="212"/>
    </location>
</feature>
<accession>A0A413EZG7</accession>
<feature type="domain" description="Sialate O-acetylesterase" evidence="3">
    <location>
        <begin position="412"/>
        <end position="528"/>
    </location>
</feature>
<dbReference type="GO" id="GO:0001681">
    <property type="term" value="F:sialate O-acetylesterase activity"/>
    <property type="evidence" value="ECO:0007669"/>
    <property type="project" value="InterPro"/>
</dbReference>
<dbReference type="PROSITE" id="PS51257">
    <property type="entry name" value="PROKAR_LIPOPROTEIN"/>
    <property type="match status" value="1"/>
</dbReference>
<evidence type="ECO:0000313" key="4">
    <source>
        <dbReference type="EMBL" id="RGX13484.1"/>
    </source>
</evidence>
<dbReference type="Pfam" id="PF03629">
    <property type="entry name" value="SASA"/>
    <property type="match status" value="2"/>
</dbReference>
<evidence type="ECO:0000256" key="2">
    <source>
        <dbReference type="SAM" id="SignalP"/>
    </source>
</evidence>
<reference evidence="4 5" key="1">
    <citation type="submission" date="2018-08" db="EMBL/GenBank/DDBJ databases">
        <title>A genome reference for cultivated species of the human gut microbiota.</title>
        <authorList>
            <person name="Zou Y."/>
            <person name="Xue W."/>
            <person name="Luo G."/>
        </authorList>
    </citation>
    <scope>NUCLEOTIDE SEQUENCE [LARGE SCALE GENOMIC DNA]</scope>
    <source>
        <strain evidence="4 5">AF04-46</strain>
    </source>
</reference>
<evidence type="ECO:0000256" key="1">
    <source>
        <dbReference type="ARBA" id="ARBA00022801"/>
    </source>
</evidence>
<dbReference type="InterPro" id="IPR008979">
    <property type="entry name" value="Galactose-bd-like_sf"/>
</dbReference>
<dbReference type="GO" id="GO:0005975">
    <property type="term" value="P:carbohydrate metabolic process"/>
    <property type="evidence" value="ECO:0007669"/>
    <property type="project" value="TreeGrafter"/>
</dbReference>
<dbReference type="AlphaFoldDB" id="A0A413EZG7"/>
<feature type="signal peptide" evidence="2">
    <location>
        <begin position="1"/>
        <end position="19"/>
    </location>
</feature>
<organism evidence="4 5">
    <name type="scientific">Bacteroides ovatus</name>
    <dbReference type="NCBI Taxonomy" id="28116"/>
    <lineage>
        <taxon>Bacteria</taxon>
        <taxon>Pseudomonadati</taxon>
        <taxon>Bacteroidota</taxon>
        <taxon>Bacteroidia</taxon>
        <taxon>Bacteroidales</taxon>
        <taxon>Bacteroidaceae</taxon>
        <taxon>Bacteroides</taxon>
    </lineage>
</organism>
<dbReference type="PANTHER" id="PTHR22901:SF0">
    <property type="entry name" value="SIALATE O-ACETYLESTERASE"/>
    <property type="match status" value="1"/>
</dbReference>
<dbReference type="InterPro" id="IPR005181">
    <property type="entry name" value="SASA"/>
</dbReference>
<protein>
    <submittedName>
        <fullName evidence="4">9-O-acetylesterase</fullName>
    </submittedName>
</protein>
<dbReference type="SUPFAM" id="SSF49785">
    <property type="entry name" value="Galactose-binding domain-like"/>
    <property type="match status" value="1"/>
</dbReference>
<dbReference type="EMBL" id="QSBI01000001">
    <property type="protein sequence ID" value="RGX13484.1"/>
    <property type="molecule type" value="Genomic_DNA"/>
</dbReference>
<name>A0A413EZG7_BACOV</name>
<dbReference type="PANTHER" id="PTHR22901">
    <property type="entry name" value="SIALATE O-ACETYLESTERASE"/>
    <property type="match status" value="1"/>
</dbReference>